<sequence>MTTHALYPVTMSEDPEVTAEFYCELLALERTFTADWYVSLAAPGGGPQLATVARTHASIPDGFAAAPMGALVTVEVEDVDAVHRRAEAMGLPIARSLRDEDWGQRHFITSDPDGLLVDVVQVIAASPEYAAQYTDAARPV</sequence>
<dbReference type="PROSITE" id="PS51819">
    <property type="entry name" value="VOC"/>
    <property type="match status" value="1"/>
</dbReference>
<dbReference type="EMBL" id="CP114014">
    <property type="protein sequence ID" value="XAY07414.1"/>
    <property type="molecule type" value="Genomic_DNA"/>
</dbReference>
<dbReference type="Gene3D" id="3.30.720.120">
    <property type="match status" value="1"/>
</dbReference>
<accession>A0AAU7B1G1</accession>
<protein>
    <recommendedName>
        <fullName evidence="1">VOC domain-containing protein</fullName>
    </recommendedName>
</protein>
<feature type="domain" description="VOC" evidence="1">
    <location>
        <begin position="4"/>
        <end position="122"/>
    </location>
</feature>
<dbReference type="InterPro" id="IPR004360">
    <property type="entry name" value="Glyas_Fos-R_dOase_dom"/>
</dbReference>
<dbReference type="Gene3D" id="3.30.720.110">
    <property type="match status" value="1"/>
</dbReference>
<organism evidence="2">
    <name type="scientific">Paraconexibacter sp. AEG42_29</name>
    <dbReference type="NCBI Taxonomy" id="2997339"/>
    <lineage>
        <taxon>Bacteria</taxon>
        <taxon>Bacillati</taxon>
        <taxon>Actinomycetota</taxon>
        <taxon>Thermoleophilia</taxon>
        <taxon>Solirubrobacterales</taxon>
        <taxon>Paraconexibacteraceae</taxon>
        <taxon>Paraconexibacter</taxon>
    </lineage>
</organism>
<dbReference type="InterPro" id="IPR029068">
    <property type="entry name" value="Glyas_Bleomycin-R_OHBP_Dase"/>
</dbReference>
<dbReference type="InterPro" id="IPR037523">
    <property type="entry name" value="VOC_core"/>
</dbReference>
<dbReference type="SUPFAM" id="SSF54593">
    <property type="entry name" value="Glyoxalase/Bleomycin resistance protein/Dihydroxybiphenyl dioxygenase"/>
    <property type="match status" value="1"/>
</dbReference>
<dbReference type="Pfam" id="PF00903">
    <property type="entry name" value="Glyoxalase"/>
    <property type="match status" value="1"/>
</dbReference>
<evidence type="ECO:0000313" key="2">
    <source>
        <dbReference type="EMBL" id="XAY07414.1"/>
    </source>
</evidence>
<gene>
    <name evidence="2" type="ORF">DSM112329_04296</name>
</gene>
<dbReference type="KEGG" id="parq:DSM112329_04296"/>
<dbReference type="RefSeq" id="WP_354698610.1">
    <property type="nucleotide sequence ID" value="NZ_CP114014.1"/>
</dbReference>
<evidence type="ECO:0000259" key="1">
    <source>
        <dbReference type="PROSITE" id="PS51819"/>
    </source>
</evidence>
<reference evidence="2" key="1">
    <citation type="submission" date="2022-12" db="EMBL/GenBank/DDBJ databases">
        <title>Paraconexibacter alkalitolerans sp. nov. and Baekduia alba sp. nov., isolated from soil and emended description of the genera Paraconexibacter (Chun et al., 2020) and Baekduia (An et al., 2020).</title>
        <authorList>
            <person name="Vieira S."/>
            <person name="Huber K.J."/>
            <person name="Geppert A."/>
            <person name="Wolf J."/>
            <person name="Neumann-Schaal M."/>
            <person name="Muesken M."/>
            <person name="Overmann J."/>
        </authorList>
    </citation>
    <scope>NUCLEOTIDE SEQUENCE</scope>
    <source>
        <strain evidence="2">AEG42_29</strain>
    </source>
</reference>
<proteinExistence type="predicted"/>
<dbReference type="AlphaFoldDB" id="A0AAU7B1G1"/>
<name>A0AAU7B1G1_9ACTN</name>